<dbReference type="RefSeq" id="WP_138404951.1">
    <property type="nucleotide sequence ID" value="NZ_JACCEL010000027.1"/>
</dbReference>
<dbReference type="EMBL" id="JACCEL010000027">
    <property type="protein sequence ID" value="MBG9979069.1"/>
    <property type="molecule type" value="Genomic_DNA"/>
</dbReference>
<keyword evidence="12" id="KW-0902">Two-component regulatory system</keyword>
<dbReference type="InterPro" id="IPR003661">
    <property type="entry name" value="HisK_dim/P_dom"/>
</dbReference>
<evidence type="ECO:0000256" key="12">
    <source>
        <dbReference type="ARBA" id="ARBA00023012"/>
    </source>
</evidence>
<dbReference type="Proteomes" id="UP000823401">
    <property type="component" value="Unassembled WGS sequence"/>
</dbReference>
<dbReference type="GO" id="GO:0000155">
    <property type="term" value="F:phosphorelay sensor kinase activity"/>
    <property type="evidence" value="ECO:0007669"/>
    <property type="project" value="InterPro"/>
</dbReference>
<dbReference type="InterPro" id="IPR004358">
    <property type="entry name" value="Sig_transdc_His_kin-like_C"/>
</dbReference>
<reference evidence="17 18" key="1">
    <citation type="submission" date="2019-05" db="EMBL/GenBank/DDBJ databases">
        <title>The metagenome of a microbial culture collection derived from dairy environment covers the genomic content of the human microbiome.</title>
        <authorList>
            <person name="Roder T."/>
            <person name="Wuthrich D."/>
            <person name="Sattari Z."/>
            <person name="Von Ah U."/>
            <person name="Bar C."/>
            <person name="Ronchi F."/>
            <person name="Macpherson A.J."/>
            <person name="Ganal-Vonarburg S.C."/>
            <person name="Bruggmann R."/>
            <person name="Vergeres G."/>
        </authorList>
    </citation>
    <scope>NUCLEOTIDE SEQUENCE [LARGE SCALE GENOMIC DNA]</scope>
    <source>
        <strain evidence="17 18">FAM 24227</strain>
    </source>
</reference>
<dbReference type="Pfam" id="PF02518">
    <property type="entry name" value="HATPase_c"/>
    <property type="match status" value="1"/>
</dbReference>
<dbReference type="SUPFAM" id="SSF55874">
    <property type="entry name" value="ATPase domain of HSP90 chaperone/DNA topoisomerase II/histidine kinase"/>
    <property type="match status" value="1"/>
</dbReference>
<keyword evidence="8" id="KW-0547">Nucleotide-binding</keyword>
<evidence type="ECO:0000256" key="1">
    <source>
        <dbReference type="ARBA" id="ARBA00000085"/>
    </source>
</evidence>
<keyword evidence="11 14" id="KW-1133">Transmembrane helix</keyword>
<dbReference type="Proteomes" id="UP000306420">
    <property type="component" value="Unassembled WGS sequence"/>
</dbReference>
<dbReference type="Gene3D" id="1.10.287.130">
    <property type="match status" value="1"/>
</dbReference>
<protein>
    <recommendedName>
        <fullName evidence="3">histidine kinase</fullName>
        <ecNumber evidence="3">2.7.13.3</ecNumber>
    </recommendedName>
</protein>
<evidence type="ECO:0000313" key="18">
    <source>
        <dbReference type="Proteomes" id="UP000306420"/>
    </source>
</evidence>
<keyword evidence="5" id="KW-0597">Phosphoprotein</keyword>
<evidence type="ECO:0000256" key="2">
    <source>
        <dbReference type="ARBA" id="ARBA00004651"/>
    </source>
</evidence>
<feature type="domain" description="Histidine kinase" evidence="15">
    <location>
        <begin position="161"/>
        <end position="379"/>
    </location>
</feature>
<reference evidence="16 19" key="2">
    <citation type="submission" date="2020-07" db="EMBL/GenBank/DDBJ databases">
        <title>Facklamia lactis sp. nov., isolated from raw milk.</title>
        <authorList>
            <person name="Doll E.V."/>
            <person name="Huptas C."/>
            <person name="Staib L."/>
            <person name="Wenning M."/>
            <person name="Scherer S."/>
        </authorList>
    </citation>
    <scope>NUCLEOTIDE SEQUENCE [LARGE SCALE GENOMIC DNA]</scope>
    <source>
        <strain evidence="16 19">DSM 104272</strain>
    </source>
</reference>
<comment type="caution">
    <text evidence="17">The sequence shown here is derived from an EMBL/GenBank/DDBJ whole genome shotgun (WGS) entry which is preliminary data.</text>
</comment>
<accession>A0A5R9DW48</accession>
<comment type="catalytic activity">
    <reaction evidence="1">
        <text>ATP + protein L-histidine = ADP + protein N-phospho-L-histidine.</text>
        <dbReference type="EC" id="2.7.13.3"/>
    </reaction>
</comment>
<dbReference type="InterPro" id="IPR003594">
    <property type="entry name" value="HATPase_dom"/>
</dbReference>
<dbReference type="PANTHER" id="PTHR45528:SF1">
    <property type="entry name" value="SENSOR HISTIDINE KINASE CPXA"/>
    <property type="match status" value="1"/>
</dbReference>
<evidence type="ECO:0000256" key="5">
    <source>
        <dbReference type="ARBA" id="ARBA00022553"/>
    </source>
</evidence>
<dbReference type="PANTHER" id="PTHR45528">
    <property type="entry name" value="SENSOR HISTIDINE KINASE CPXA"/>
    <property type="match status" value="1"/>
</dbReference>
<dbReference type="Gene3D" id="3.30.565.10">
    <property type="entry name" value="Histidine kinase-like ATPase, C-terminal domain"/>
    <property type="match status" value="1"/>
</dbReference>
<name>A0A5R9DW48_9LACT</name>
<dbReference type="AlphaFoldDB" id="A0A5R9DW48"/>
<evidence type="ECO:0000313" key="19">
    <source>
        <dbReference type="Proteomes" id="UP000823401"/>
    </source>
</evidence>
<evidence type="ECO:0000256" key="6">
    <source>
        <dbReference type="ARBA" id="ARBA00022679"/>
    </source>
</evidence>
<keyword evidence="6" id="KW-0808">Transferase</keyword>
<evidence type="ECO:0000313" key="16">
    <source>
        <dbReference type="EMBL" id="MBG9979069.1"/>
    </source>
</evidence>
<feature type="transmembrane region" description="Helical" evidence="14">
    <location>
        <begin position="68"/>
        <end position="87"/>
    </location>
</feature>
<dbReference type="OrthoDB" id="335833at2"/>
<organism evidence="17 18">
    <name type="scientific">Ruoffia tabacinasalis</name>
    <dbReference type="NCBI Taxonomy" id="87458"/>
    <lineage>
        <taxon>Bacteria</taxon>
        <taxon>Bacillati</taxon>
        <taxon>Bacillota</taxon>
        <taxon>Bacilli</taxon>
        <taxon>Lactobacillales</taxon>
        <taxon>Aerococcaceae</taxon>
        <taxon>Ruoffia</taxon>
    </lineage>
</organism>
<dbReference type="PRINTS" id="PR00344">
    <property type="entry name" value="BCTRLSENSOR"/>
</dbReference>
<dbReference type="SUPFAM" id="SSF47384">
    <property type="entry name" value="Homodimeric domain of signal transducing histidine kinase"/>
    <property type="match status" value="1"/>
</dbReference>
<evidence type="ECO:0000256" key="3">
    <source>
        <dbReference type="ARBA" id="ARBA00012438"/>
    </source>
</evidence>
<proteinExistence type="predicted"/>
<dbReference type="InterPro" id="IPR036890">
    <property type="entry name" value="HATPase_C_sf"/>
</dbReference>
<dbReference type="EC" id="2.7.13.3" evidence="3"/>
<dbReference type="GO" id="GO:0005886">
    <property type="term" value="C:plasma membrane"/>
    <property type="evidence" value="ECO:0007669"/>
    <property type="project" value="UniProtKB-SubCell"/>
</dbReference>
<dbReference type="CDD" id="cd00082">
    <property type="entry name" value="HisKA"/>
    <property type="match status" value="1"/>
</dbReference>
<dbReference type="InterPro" id="IPR036097">
    <property type="entry name" value="HisK_dim/P_sf"/>
</dbReference>
<keyword evidence="19" id="KW-1185">Reference proteome</keyword>
<keyword evidence="7 14" id="KW-0812">Transmembrane</keyword>
<evidence type="ECO:0000256" key="4">
    <source>
        <dbReference type="ARBA" id="ARBA00022475"/>
    </source>
</evidence>
<evidence type="ECO:0000256" key="7">
    <source>
        <dbReference type="ARBA" id="ARBA00022692"/>
    </source>
</evidence>
<dbReference type="SMART" id="SM00388">
    <property type="entry name" value="HisKA"/>
    <property type="match status" value="1"/>
</dbReference>
<dbReference type="PROSITE" id="PS50109">
    <property type="entry name" value="HIS_KIN"/>
    <property type="match status" value="1"/>
</dbReference>
<keyword evidence="9 17" id="KW-0418">Kinase</keyword>
<keyword evidence="4" id="KW-1003">Cell membrane</keyword>
<keyword evidence="10" id="KW-0067">ATP-binding</keyword>
<evidence type="ECO:0000313" key="17">
    <source>
        <dbReference type="EMBL" id="TLQ40385.1"/>
    </source>
</evidence>
<sequence length="384" mass="44289">MNDDNKQILSTQLTRSQKIDLIRYTSSVLFIVFFVYLGIILGFDIVINTRLDFLRGGNFFQFFQLWRIPYNQIITLIVLSIGGLITYRRMDRQRKMMKIGRALEHLNYISENNKYNYRIESTQIGELTDIIDSINQLVESTEHSLEEERRAEETKDELIANVSHDIRTPLTSTIGYLDAVIHKQYQSEEEKDSYIGIAYEKAKMMRTLVNDLFLYIESGQATYSLEAQSIPIKFFFEQLAAEFELTGDEQGVDIVVEVYPEDLFVQIDVDKMARVFSNLISNAFKYGFGDVIRLRAYKSSDDASVYLETRNNGEILAESEYKNIFERSYRTEKSRTSEIPGSGLGLSIVKNIVDLHDGLVFATVEDNETVFRIKLKNIEESGGE</sequence>
<evidence type="ECO:0000259" key="15">
    <source>
        <dbReference type="PROSITE" id="PS50109"/>
    </source>
</evidence>
<dbReference type="Pfam" id="PF00512">
    <property type="entry name" value="HisKA"/>
    <property type="match status" value="1"/>
</dbReference>
<keyword evidence="13 14" id="KW-0472">Membrane</keyword>
<evidence type="ECO:0000256" key="8">
    <source>
        <dbReference type="ARBA" id="ARBA00022741"/>
    </source>
</evidence>
<gene>
    <name evidence="17" type="ORF">FEZ33_08345</name>
    <name evidence="16" type="ORF">HYQ42_09750</name>
</gene>
<dbReference type="GO" id="GO:0005524">
    <property type="term" value="F:ATP binding"/>
    <property type="evidence" value="ECO:0007669"/>
    <property type="project" value="UniProtKB-KW"/>
</dbReference>
<evidence type="ECO:0000256" key="14">
    <source>
        <dbReference type="SAM" id="Phobius"/>
    </source>
</evidence>
<dbReference type="InterPro" id="IPR050398">
    <property type="entry name" value="HssS/ArlS-like"/>
</dbReference>
<evidence type="ECO:0000256" key="9">
    <source>
        <dbReference type="ARBA" id="ARBA00022777"/>
    </source>
</evidence>
<dbReference type="InterPro" id="IPR005467">
    <property type="entry name" value="His_kinase_dom"/>
</dbReference>
<dbReference type="SMART" id="SM00387">
    <property type="entry name" value="HATPase_c"/>
    <property type="match status" value="1"/>
</dbReference>
<evidence type="ECO:0000256" key="11">
    <source>
        <dbReference type="ARBA" id="ARBA00022989"/>
    </source>
</evidence>
<comment type="subcellular location">
    <subcellularLocation>
        <location evidence="2">Cell membrane</location>
        <topology evidence="2">Multi-pass membrane protein</topology>
    </subcellularLocation>
</comment>
<dbReference type="EMBL" id="VBSP01000030">
    <property type="protein sequence ID" value="TLQ40385.1"/>
    <property type="molecule type" value="Genomic_DNA"/>
</dbReference>
<feature type="transmembrane region" description="Helical" evidence="14">
    <location>
        <begin position="21"/>
        <end position="48"/>
    </location>
</feature>
<evidence type="ECO:0000256" key="10">
    <source>
        <dbReference type="ARBA" id="ARBA00022840"/>
    </source>
</evidence>
<evidence type="ECO:0000256" key="13">
    <source>
        <dbReference type="ARBA" id="ARBA00023136"/>
    </source>
</evidence>